<organism evidence="13 14">
    <name type="scientific">Cryobacterium algoritolerans</name>
    <dbReference type="NCBI Taxonomy" id="1259184"/>
    <lineage>
        <taxon>Bacteria</taxon>
        <taxon>Bacillati</taxon>
        <taxon>Actinomycetota</taxon>
        <taxon>Actinomycetes</taxon>
        <taxon>Micrococcales</taxon>
        <taxon>Microbacteriaceae</taxon>
        <taxon>Cryobacterium</taxon>
    </lineage>
</organism>
<keyword evidence="7" id="KW-0319">Glycerol metabolism</keyword>
<dbReference type="GO" id="GO:0051701">
    <property type="term" value="P:biological process involved in interaction with host"/>
    <property type="evidence" value="ECO:0007669"/>
    <property type="project" value="TreeGrafter"/>
</dbReference>
<gene>
    <name evidence="13" type="ORF">E3O19_04580</name>
</gene>
<dbReference type="GO" id="GO:0006071">
    <property type="term" value="P:glycerol metabolic process"/>
    <property type="evidence" value="ECO:0007669"/>
    <property type="project" value="UniProtKB-KW"/>
</dbReference>
<evidence type="ECO:0000256" key="6">
    <source>
        <dbReference type="ARBA" id="ARBA00022679"/>
    </source>
</evidence>
<dbReference type="Gene3D" id="3.30.559.10">
    <property type="entry name" value="Chloramphenicol acetyltransferase-like domain"/>
    <property type="match status" value="1"/>
</dbReference>
<evidence type="ECO:0000259" key="12">
    <source>
        <dbReference type="Pfam" id="PF06974"/>
    </source>
</evidence>
<evidence type="ECO:0000256" key="5">
    <source>
        <dbReference type="ARBA" id="ARBA00022516"/>
    </source>
</evidence>
<name>A0A4R8X0G2_9MICO</name>
<dbReference type="PANTHER" id="PTHR31650">
    <property type="entry name" value="O-ACYLTRANSFERASE (WSD1-LIKE) FAMILY PROTEIN"/>
    <property type="match status" value="1"/>
</dbReference>
<dbReference type="UniPathway" id="UPA00282"/>
<evidence type="ECO:0000256" key="1">
    <source>
        <dbReference type="ARBA" id="ARBA00004771"/>
    </source>
</evidence>
<dbReference type="Pfam" id="PF06974">
    <property type="entry name" value="WS_DGAT_C"/>
    <property type="match status" value="1"/>
</dbReference>
<feature type="domain" description="O-acyltransferase WSD1-like N-terminal" evidence="11">
    <location>
        <begin position="12"/>
        <end position="289"/>
    </location>
</feature>
<dbReference type="InterPro" id="IPR023213">
    <property type="entry name" value="CAT-like_dom_sf"/>
</dbReference>
<dbReference type="Gene3D" id="3.30.559.30">
    <property type="entry name" value="Nonribosomal peptide synthetase, condensation domain"/>
    <property type="match status" value="1"/>
</dbReference>
<keyword evidence="8" id="KW-0443">Lipid metabolism</keyword>
<evidence type="ECO:0000313" key="14">
    <source>
        <dbReference type="Proteomes" id="UP000298412"/>
    </source>
</evidence>
<dbReference type="GO" id="GO:0004144">
    <property type="term" value="F:diacylglycerol O-acyltransferase activity"/>
    <property type="evidence" value="ECO:0007669"/>
    <property type="project" value="UniProtKB-EC"/>
</dbReference>
<keyword evidence="6" id="KW-0808">Transferase</keyword>
<evidence type="ECO:0000256" key="10">
    <source>
        <dbReference type="ARBA" id="ARBA00048109"/>
    </source>
</evidence>
<dbReference type="Pfam" id="PF03007">
    <property type="entry name" value="WS_DGAT_cat"/>
    <property type="match status" value="1"/>
</dbReference>
<dbReference type="GO" id="GO:0001666">
    <property type="term" value="P:response to hypoxia"/>
    <property type="evidence" value="ECO:0007669"/>
    <property type="project" value="TreeGrafter"/>
</dbReference>
<dbReference type="AlphaFoldDB" id="A0A4R8X0G2"/>
<feature type="domain" description="O-acyltransferase WSD1 C-terminal" evidence="12">
    <location>
        <begin position="329"/>
        <end position="469"/>
    </location>
</feature>
<evidence type="ECO:0000313" key="13">
    <source>
        <dbReference type="EMBL" id="TFC18362.1"/>
    </source>
</evidence>
<evidence type="ECO:0000256" key="4">
    <source>
        <dbReference type="ARBA" id="ARBA00013244"/>
    </source>
</evidence>
<dbReference type="Proteomes" id="UP000298412">
    <property type="component" value="Unassembled WGS sequence"/>
</dbReference>
<dbReference type="EMBL" id="SOFP01000022">
    <property type="protein sequence ID" value="TFC18362.1"/>
    <property type="molecule type" value="Genomic_DNA"/>
</dbReference>
<dbReference type="InterPro" id="IPR045034">
    <property type="entry name" value="O-acyltransferase_WSD1-like"/>
</dbReference>
<dbReference type="GO" id="GO:0071731">
    <property type="term" value="P:response to nitric oxide"/>
    <property type="evidence" value="ECO:0007669"/>
    <property type="project" value="TreeGrafter"/>
</dbReference>
<dbReference type="InterPro" id="IPR004255">
    <property type="entry name" value="O-acyltransferase_WSD1_N"/>
</dbReference>
<dbReference type="GO" id="GO:0019432">
    <property type="term" value="P:triglyceride biosynthetic process"/>
    <property type="evidence" value="ECO:0007669"/>
    <property type="project" value="UniProtKB-UniPathway"/>
</dbReference>
<comment type="caution">
    <text evidence="13">The sequence shown here is derived from an EMBL/GenBank/DDBJ whole genome shotgun (WGS) entry which is preliminary data.</text>
</comment>
<dbReference type="EC" id="2.3.1.20" evidence="4"/>
<comment type="pathway">
    <text evidence="1">Glycerolipid metabolism; triacylglycerol biosynthesis.</text>
</comment>
<dbReference type="SUPFAM" id="SSF52777">
    <property type="entry name" value="CoA-dependent acyltransferases"/>
    <property type="match status" value="1"/>
</dbReference>
<evidence type="ECO:0000256" key="2">
    <source>
        <dbReference type="ARBA" id="ARBA00005189"/>
    </source>
</evidence>
<dbReference type="OrthoDB" id="9810950at2"/>
<keyword evidence="14" id="KW-1185">Reference proteome</keyword>
<evidence type="ECO:0000256" key="9">
    <source>
        <dbReference type="ARBA" id="ARBA00023315"/>
    </source>
</evidence>
<protein>
    <recommendedName>
        <fullName evidence="4">diacylglycerol O-acyltransferase</fullName>
        <ecNumber evidence="4">2.3.1.20</ecNumber>
    </recommendedName>
</protein>
<dbReference type="GO" id="GO:0005886">
    <property type="term" value="C:plasma membrane"/>
    <property type="evidence" value="ECO:0007669"/>
    <property type="project" value="TreeGrafter"/>
</dbReference>
<evidence type="ECO:0000259" key="11">
    <source>
        <dbReference type="Pfam" id="PF03007"/>
    </source>
</evidence>
<evidence type="ECO:0000256" key="7">
    <source>
        <dbReference type="ARBA" id="ARBA00022798"/>
    </source>
</evidence>
<evidence type="ECO:0000256" key="3">
    <source>
        <dbReference type="ARBA" id="ARBA00009587"/>
    </source>
</evidence>
<reference evidence="13 14" key="1">
    <citation type="submission" date="2019-03" db="EMBL/GenBank/DDBJ databases">
        <title>Genomics of glacier-inhabiting Cryobacterium strains.</title>
        <authorList>
            <person name="Liu Q."/>
            <person name="Xin Y.-H."/>
        </authorList>
    </citation>
    <scope>NUCLEOTIDE SEQUENCE [LARGE SCALE GENOMIC DNA]</scope>
    <source>
        <strain evidence="13 14">MDT1-3</strain>
    </source>
</reference>
<keyword evidence="5" id="KW-0444">Lipid biosynthesis</keyword>
<comment type="similarity">
    <text evidence="3">Belongs to the long-chain O-acyltransferase family.</text>
</comment>
<proteinExistence type="inferred from homology"/>
<dbReference type="InterPro" id="IPR009721">
    <property type="entry name" value="O-acyltransferase_WSD1_C"/>
</dbReference>
<dbReference type="PANTHER" id="PTHR31650:SF1">
    <property type="entry name" value="WAX ESTER SYNTHASE_DIACYLGLYCEROL ACYLTRANSFERASE 4-RELATED"/>
    <property type="match status" value="1"/>
</dbReference>
<accession>A0A4R8X0G2</accession>
<evidence type="ECO:0000256" key="8">
    <source>
        <dbReference type="ARBA" id="ARBA00023098"/>
    </source>
</evidence>
<keyword evidence="9" id="KW-0012">Acyltransferase</keyword>
<sequence length="471" mass="49311">MAESLPIDRVSADDLMSLATERGSTPTQVGAVLFLDTSCRPESTSGFDTAARPDSAAGLDGERVMAVLARRLPGVPRLRQLLVGVPFGCGRPIWVDDPGFDVSRHVSVVACPAPGGEQAVLDLAATMLVTPLPRARALWAATLVTEVSEHQAALIIVFHHVLADGVAGLAVLAGLVDGAGVGGEPGAGAGPGVGVGAGASGFPRPQASVRRLAVDAWTRRLGSPRRMPALLRRLGDAAVELRSVRWTRLRPTSLNVPTGPRRRFATVTVPLAGIRIAGRAQNATINDVVLTAVGGALHRLLTVRGESEDRFIISVPFAERRGATAGELGNHSGVIPIRVPGAGDPARRLRFVAEGTRVAKRSAPGATTALLGPFFRLLARIGLFQWFVDRQRLIHTFVSNLRGPEQRLSIFGCPVPAIVPLSATTGNVTVSFAVLSYADRLTVMLSADPDACPDLAALRGLLAEELAALAG</sequence>
<dbReference type="RefSeq" id="WP_134565655.1">
    <property type="nucleotide sequence ID" value="NZ_SOFP01000022.1"/>
</dbReference>
<comment type="catalytic activity">
    <reaction evidence="10">
        <text>an acyl-CoA + a 1,2-diacyl-sn-glycerol = a triacyl-sn-glycerol + CoA</text>
        <dbReference type="Rhea" id="RHEA:10868"/>
        <dbReference type="ChEBI" id="CHEBI:17815"/>
        <dbReference type="ChEBI" id="CHEBI:57287"/>
        <dbReference type="ChEBI" id="CHEBI:58342"/>
        <dbReference type="ChEBI" id="CHEBI:64615"/>
        <dbReference type="EC" id="2.3.1.20"/>
    </reaction>
</comment>
<comment type="pathway">
    <text evidence="2">Lipid metabolism.</text>
</comment>